<keyword evidence="2" id="KW-1185">Reference proteome</keyword>
<sequence length="127" mass="14144">MAALRVQDLGFLNGISSSRSFRDAFSGLSPAASAFPDLKISTHQGLPSLWISEVEILALVAQFETLSRCLSKNFVNLKLIGDFSITVLNSKHVLIKLVNELDYRSVCPSFLFCEQLLYEIVQIDSEF</sequence>
<dbReference type="EMBL" id="KZ502480">
    <property type="protein sequence ID" value="PKU77969.1"/>
    <property type="molecule type" value="Genomic_DNA"/>
</dbReference>
<proteinExistence type="predicted"/>
<evidence type="ECO:0000313" key="2">
    <source>
        <dbReference type="Proteomes" id="UP000233837"/>
    </source>
</evidence>
<reference evidence="1 2" key="1">
    <citation type="journal article" date="2016" name="Sci. Rep.">
        <title>The Dendrobium catenatum Lindl. genome sequence provides insights into polysaccharide synthase, floral development and adaptive evolution.</title>
        <authorList>
            <person name="Zhang G.Q."/>
            <person name="Xu Q."/>
            <person name="Bian C."/>
            <person name="Tsai W.C."/>
            <person name="Yeh C.M."/>
            <person name="Liu K.W."/>
            <person name="Yoshida K."/>
            <person name="Zhang L.S."/>
            <person name="Chang S.B."/>
            <person name="Chen F."/>
            <person name="Shi Y."/>
            <person name="Su Y.Y."/>
            <person name="Zhang Y.Q."/>
            <person name="Chen L.J."/>
            <person name="Yin Y."/>
            <person name="Lin M."/>
            <person name="Huang H."/>
            <person name="Deng H."/>
            <person name="Wang Z.W."/>
            <person name="Zhu S.L."/>
            <person name="Zhao X."/>
            <person name="Deng C."/>
            <person name="Niu S.C."/>
            <person name="Huang J."/>
            <person name="Wang M."/>
            <person name="Liu G.H."/>
            <person name="Yang H.J."/>
            <person name="Xiao X.J."/>
            <person name="Hsiao Y.Y."/>
            <person name="Wu W.L."/>
            <person name="Chen Y.Y."/>
            <person name="Mitsuda N."/>
            <person name="Ohme-Takagi M."/>
            <person name="Luo Y.B."/>
            <person name="Van de Peer Y."/>
            <person name="Liu Z.J."/>
        </authorList>
    </citation>
    <scope>NUCLEOTIDE SEQUENCE [LARGE SCALE GENOMIC DNA]</scope>
    <source>
        <tissue evidence="1">The whole plant</tissue>
    </source>
</reference>
<organism evidence="1 2">
    <name type="scientific">Dendrobium catenatum</name>
    <dbReference type="NCBI Taxonomy" id="906689"/>
    <lineage>
        <taxon>Eukaryota</taxon>
        <taxon>Viridiplantae</taxon>
        <taxon>Streptophyta</taxon>
        <taxon>Embryophyta</taxon>
        <taxon>Tracheophyta</taxon>
        <taxon>Spermatophyta</taxon>
        <taxon>Magnoliopsida</taxon>
        <taxon>Liliopsida</taxon>
        <taxon>Asparagales</taxon>
        <taxon>Orchidaceae</taxon>
        <taxon>Epidendroideae</taxon>
        <taxon>Malaxideae</taxon>
        <taxon>Dendrobiinae</taxon>
        <taxon>Dendrobium</taxon>
    </lineage>
</organism>
<gene>
    <name evidence="1" type="ORF">MA16_Dca011589</name>
</gene>
<accession>A0A2I0WQP0</accession>
<protein>
    <submittedName>
        <fullName evidence="1">Uncharacterized protein</fullName>
    </submittedName>
</protein>
<evidence type="ECO:0000313" key="1">
    <source>
        <dbReference type="EMBL" id="PKU77969.1"/>
    </source>
</evidence>
<dbReference type="Proteomes" id="UP000233837">
    <property type="component" value="Unassembled WGS sequence"/>
</dbReference>
<name>A0A2I0WQP0_9ASPA</name>
<dbReference type="AlphaFoldDB" id="A0A2I0WQP0"/>
<reference evidence="1 2" key="2">
    <citation type="journal article" date="2017" name="Nature">
        <title>The Apostasia genome and the evolution of orchids.</title>
        <authorList>
            <person name="Zhang G.Q."/>
            <person name="Liu K.W."/>
            <person name="Li Z."/>
            <person name="Lohaus R."/>
            <person name="Hsiao Y.Y."/>
            <person name="Niu S.C."/>
            <person name="Wang J.Y."/>
            <person name="Lin Y.C."/>
            <person name="Xu Q."/>
            <person name="Chen L.J."/>
            <person name="Yoshida K."/>
            <person name="Fujiwara S."/>
            <person name="Wang Z.W."/>
            <person name="Zhang Y.Q."/>
            <person name="Mitsuda N."/>
            <person name="Wang M."/>
            <person name="Liu G.H."/>
            <person name="Pecoraro L."/>
            <person name="Huang H.X."/>
            <person name="Xiao X.J."/>
            <person name="Lin M."/>
            <person name="Wu X.Y."/>
            <person name="Wu W.L."/>
            <person name="Chen Y.Y."/>
            <person name="Chang S.B."/>
            <person name="Sakamoto S."/>
            <person name="Ohme-Takagi M."/>
            <person name="Yagi M."/>
            <person name="Zeng S.J."/>
            <person name="Shen C.Y."/>
            <person name="Yeh C.M."/>
            <person name="Luo Y.B."/>
            <person name="Tsai W.C."/>
            <person name="Van de Peer Y."/>
            <person name="Liu Z.J."/>
        </authorList>
    </citation>
    <scope>NUCLEOTIDE SEQUENCE [LARGE SCALE GENOMIC DNA]</scope>
    <source>
        <tissue evidence="1">The whole plant</tissue>
    </source>
</reference>